<dbReference type="AlphaFoldDB" id="A0AAD5XDE9"/>
<evidence type="ECO:0000256" key="5">
    <source>
        <dbReference type="ARBA" id="ARBA00022989"/>
    </source>
</evidence>
<feature type="transmembrane region" description="Helical" evidence="8">
    <location>
        <begin position="486"/>
        <end position="506"/>
    </location>
</feature>
<keyword evidence="4" id="KW-0249">Electron transport</keyword>
<feature type="compositionally biased region" description="Basic and acidic residues" evidence="7">
    <location>
        <begin position="579"/>
        <end position="588"/>
    </location>
</feature>
<feature type="domain" description="Cytochrome b561" evidence="10">
    <location>
        <begin position="338"/>
        <end position="538"/>
    </location>
</feature>
<dbReference type="InterPro" id="IPR005018">
    <property type="entry name" value="DOMON_domain"/>
</dbReference>
<evidence type="ECO:0000313" key="12">
    <source>
        <dbReference type="Proteomes" id="UP001211907"/>
    </source>
</evidence>
<dbReference type="CDD" id="cd08760">
    <property type="entry name" value="Cyt_b561_FRRS1_like"/>
    <property type="match status" value="1"/>
</dbReference>
<sequence length="612" mass="63375">MVTVVGFGTAHAQTATQIYANYTYSSGGMDVFSAQFEHDVTAATVQIIVQTVSGGWAGIGVGDAMVGATLFVGWSDGAGGWVASQRTATSQSLPAVVSTVTASAVPGDASTLSGASVGFAITVSDTLFSASGPTSMVFAFCATPPTTPSDPTSDFTIHDDTGSFSIDLSASSGSSATATVAAADPVTPASSASSNSTASNSSASNMYCSDSSNSYCFQAELDAAKTTVTITLQTISAGWAGVGVGCSSMVCANIYVGWLAANGSSVISQRSASGHSLPTLSATSNYNLLASNPSTASILSTSKFSVSFSIPAASISLTGSTNFIFAYSASAPSTPSSLSTSVDQHGDNAYGTFSLNIATGKTTTVSNSVNYKLIHGTLMFVAWGVIPFVSIFVARYLKARLGHVWYITHMSLGITILIATVIALVFIELSIPGSLSVRFNSSIHAYCGAFLIFGMLPAQIILGYISNHFFSPNRSRVPWWDQVHWWLGRFVVVFSWAEMFMGLQLYGSSIVIQALYFVALACGIAALVLGHFMFGGAVHHVKGAAGFEKMDIDGGGGGGGSSRRRNVYGDNDDYDTPDSFDRSKKNGSAERTLSSSKRRNNGASVGGNGSDV</sequence>
<gene>
    <name evidence="11" type="ORF">HK100_003675</name>
</gene>
<dbReference type="PANTHER" id="PTHR47797">
    <property type="entry name" value="DEHYDROGENASE, PUTATIVE (AFU_ORTHOLOGUE AFUA_8G05805)-RELATED"/>
    <property type="match status" value="1"/>
</dbReference>
<dbReference type="Proteomes" id="UP001211907">
    <property type="component" value="Unassembled WGS sequence"/>
</dbReference>
<dbReference type="SUPFAM" id="SSF49344">
    <property type="entry name" value="CBD9-like"/>
    <property type="match status" value="2"/>
</dbReference>
<evidence type="ECO:0008006" key="13">
    <source>
        <dbReference type="Google" id="ProtNLM"/>
    </source>
</evidence>
<evidence type="ECO:0000256" key="4">
    <source>
        <dbReference type="ARBA" id="ARBA00022982"/>
    </source>
</evidence>
<dbReference type="Pfam" id="PF16010">
    <property type="entry name" value="CDH-cyt"/>
    <property type="match status" value="2"/>
</dbReference>
<dbReference type="PROSITE" id="PS50939">
    <property type="entry name" value="CYTOCHROME_B561"/>
    <property type="match status" value="1"/>
</dbReference>
<dbReference type="EMBL" id="JADGJH010001933">
    <property type="protein sequence ID" value="KAJ3106856.1"/>
    <property type="molecule type" value="Genomic_DNA"/>
</dbReference>
<keyword evidence="5 8" id="KW-1133">Transmembrane helix</keyword>
<dbReference type="InterPro" id="IPR015920">
    <property type="entry name" value="Cellobiose_DH-like_cyt"/>
</dbReference>
<dbReference type="PANTHER" id="PTHR47797:SF3">
    <property type="entry name" value="CYTOCHROME B561 DOMAIN-CONTAINING PROTEIN"/>
    <property type="match status" value="1"/>
</dbReference>
<evidence type="ECO:0000256" key="3">
    <source>
        <dbReference type="ARBA" id="ARBA00022692"/>
    </source>
</evidence>
<dbReference type="GO" id="GO:0016020">
    <property type="term" value="C:membrane"/>
    <property type="evidence" value="ECO:0007669"/>
    <property type="project" value="UniProtKB-SubCell"/>
</dbReference>
<keyword evidence="12" id="KW-1185">Reference proteome</keyword>
<evidence type="ECO:0000256" key="8">
    <source>
        <dbReference type="SAM" id="Phobius"/>
    </source>
</evidence>
<name>A0AAD5XDE9_9FUNG</name>
<evidence type="ECO:0000256" key="2">
    <source>
        <dbReference type="ARBA" id="ARBA00022448"/>
    </source>
</evidence>
<proteinExistence type="predicted"/>
<evidence type="ECO:0000256" key="6">
    <source>
        <dbReference type="ARBA" id="ARBA00023136"/>
    </source>
</evidence>
<accession>A0AAD5XDE9</accession>
<feature type="non-terminal residue" evidence="11">
    <location>
        <position position="612"/>
    </location>
</feature>
<keyword evidence="3 8" id="KW-0812">Transmembrane</keyword>
<protein>
    <recommendedName>
        <fullName evidence="13">Cytochrome b561 domain-containing protein</fullName>
    </recommendedName>
</protein>
<evidence type="ECO:0000256" key="7">
    <source>
        <dbReference type="SAM" id="MobiDB-lite"/>
    </source>
</evidence>
<evidence type="ECO:0000313" key="11">
    <source>
        <dbReference type="EMBL" id="KAJ3106856.1"/>
    </source>
</evidence>
<feature type="transmembrane region" description="Helical" evidence="8">
    <location>
        <begin position="404"/>
        <end position="431"/>
    </location>
</feature>
<feature type="transmembrane region" description="Helical" evidence="8">
    <location>
        <begin position="512"/>
        <end position="534"/>
    </location>
</feature>
<feature type="transmembrane region" description="Helical" evidence="8">
    <location>
        <begin position="373"/>
        <end position="397"/>
    </location>
</feature>
<evidence type="ECO:0000256" key="1">
    <source>
        <dbReference type="ARBA" id="ARBA00004370"/>
    </source>
</evidence>
<keyword evidence="2" id="KW-0813">Transport</keyword>
<feature type="domain" description="DOMON" evidence="9">
    <location>
        <begin position="209"/>
        <end position="328"/>
    </location>
</feature>
<feature type="region of interest" description="Disordered" evidence="7">
    <location>
        <begin position="556"/>
        <end position="612"/>
    </location>
</feature>
<comment type="caution">
    <text evidence="11">The sequence shown here is derived from an EMBL/GenBank/DDBJ whole genome shotgun (WGS) entry which is preliminary data.</text>
</comment>
<dbReference type="Gene3D" id="2.60.40.1210">
    <property type="entry name" value="Cellobiose dehydrogenase, cytochrome domain"/>
    <property type="match status" value="2"/>
</dbReference>
<dbReference type="PROSITE" id="PS50836">
    <property type="entry name" value="DOMON"/>
    <property type="match status" value="1"/>
</dbReference>
<reference evidence="11" key="1">
    <citation type="submission" date="2020-05" db="EMBL/GenBank/DDBJ databases">
        <title>Phylogenomic resolution of chytrid fungi.</title>
        <authorList>
            <person name="Stajich J.E."/>
            <person name="Amses K."/>
            <person name="Simmons R."/>
            <person name="Seto K."/>
            <person name="Myers J."/>
            <person name="Bonds A."/>
            <person name="Quandt C.A."/>
            <person name="Barry K."/>
            <person name="Liu P."/>
            <person name="Grigoriev I."/>
            <person name="Longcore J.E."/>
            <person name="James T.Y."/>
        </authorList>
    </citation>
    <scope>NUCLEOTIDE SEQUENCE</scope>
    <source>
        <strain evidence="11">JEL0513</strain>
    </source>
</reference>
<evidence type="ECO:0000259" key="10">
    <source>
        <dbReference type="PROSITE" id="PS50939"/>
    </source>
</evidence>
<keyword evidence="6 8" id="KW-0472">Membrane</keyword>
<dbReference type="SMART" id="SM00665">
    <property type="entry name" value="B561"/>
    <property type="match status" value="1"/>
</dbReference>
<organism evidence="11 12">
    <name type="scientific">Physocladia obscura</name>
    <dbReference type="NCBI Taxonomy" id="109957"/>
    <lineage>
        <taxon>Eukaryota</taxon>
        <taxon>Fungi</taxon>
        <taxon>Fungi incertae sedis</taxon>
        <taxon>Chytridiomycota</taxon>
        <taxon>Chytridiomycota incertae sedis</taxon>
        <taxon>Chytridiomycetes</taxon>
        <taxon>Chytridiales</taxon>
        <taxon>Chytriomycetaceae</taxon>
        <taxon>Physocladia</taxon>
    </lineage>
</organism>
<dbReference type="SMART" id="SM00664">
    <property type="entry name" value="DoH"/>
    <property type="match status" value="2"/>
</dbReference>
<feature type="transmembrane region" description="Helical" evidence="8">
    <location>
        <begin position="443"/>
        <end position="465"/>
    </location>
</feature>
<dbReference type="InterPro" id="IPR006593">
    <property type="entry name" value="Cyt_b561/ferric_Rdtase_TM"/>
</dbReference>
<evidence type="ECO:0000259" key="9">
    <source>
        <dbReference type="PROSITE" id="PS50836"/>
    </source>
</evidence>
<comment type="subcellular location">
    <subcellularLocation>
        <location evidence="1">Membrane</location>
    </subcellularLocation>
</comment>